<proteinExistence type="predicted"/>
<keyword evidence="2" id="KW-1185">Reference proteome</keyword>
<dbReference type="EMBL" id="QYCN01000006">
    <property type="protein sequence ID" value="RIY12197.1"/>
    <property type="molecule type" value="Genomic_DNA"/>
</dbReference>
<gene>
    <name evidence="1" type="ORF">D0T11_06040</name>
</gene>
<dbReference type="AlphaFoldDB" id="A0A418R424"/>
<name>A0A418R424_9BACT</name>
<reference evidence="1 2" key="1">
    <citation type="submission" date="2018-09" db="EMBL/GenBank/DDBJ databases">
        <authorList>
            <person name="Zeman M."/>
            <person name="Pardy F."/>
        </authorList>
    </citation>
    <scope>NUCLEOTIDE SEQUENCE [LARGE SCALE GENOMIC DNA]</scope>
    <source>
        <strain evidence="1 2">CCM 8852</strain>
    </source>
</reference>
<sequence length="382" mass="43084">MSDLKDCYRIVQEDSVVVYYDADYVLTPSECASIRRHTRLTADGNFGGEVRDYWINTNQLALRVRYQDGKSDGLIEQYHFNGRLALRGQLLQGIPSGEWQYWYTNGQRRQTARFSAENTVYLVAYWDSTGTQQVANGTGYWEGELAPTYTTMLPGNIKRNHSTLRFKGSVADGVPHGEWQSIYAHNKQVFTVENFARGKFRHGRMATKPVYGSATLTASQIIFALASPSKLAEDFELGLSCATRQQQQQNQKVLAQIRFPSNTSLPPDYAEQLGRKLMLYAGQPWYERLPARSALRCQLDSTGSIQEVSGDNAPLQAVIRDAMRLMPRWSAATYQGHYIPGGFTVVVVNNSGSLTMQLYVTATVPAESAGEVREYWQYWIGF</sequence>
<dbReference type="Proteomes" id="UP000284250">
    <property type="component" value="Unassembled WGS sequence"/>
</dbReference>
<evidence type="ECO:0000313" key="2">
    <source>
        <dbReference type="Proteomes" id="UP000284250"/>
    </source>
</evidence>
<evidence type="ECO:0008006" key="3">
    <source>
        <dbReference type="Google" id="ProtNLM"/>
    </source>
</evidence>
<comment type="caution">
    <text evidence="1">The sequence shown here is derived from an EMBL/GenBank/DDBJ whole genome shotgun (WGS) entry which is preliminary data.</text>
</comment>
<accession>A0A418R424</accession>
<dbReference type="Gene3D" id="2.20.110.10">
    <property type="entry name" value="Histone H3 K4-specific methyltransferase SET7/9 N-terminal domain"/>
    <property type="match status" value="1"/>
</dbReference>
<evidence type="ECO:0000313" key="1">
    <source>
        <dbReference type="EMBL" id="RIY12197.1"/>
    </source>
</evidence>
<organism evidence="1 2">
    <name type="scientific">Hymenobacter rubripertinctus</name>
    <dbReference type="NCBI Taxonomy" id="2029981"/>
    <lineage>
        <taxon>Bacteria</taxon>
        <taxon>Pseudomonadati</taxon>
        <taxon>Bacteroidota</taxon>
        <taxon>Cytophagia</taxon>
        <taxon>Cytophagales</taxon>
        <taxon>Hymenobacteraceae</taxon>
        <taxon>Hymenobacter</taxon>
    </lineage>
</organism>
<dbReference type="SUPFAM" id="SSF82185">
    <property type="entry name" value="Histone H3 K4-specific methyltransferase SET7/9 N-terminal domain"/>
    <property type="match status" value="1"/>
</dbReference>
<reference evidence="1 2" key="2">
    <citation type="submission" date="2019-01" db="EMBL/GenBank/DDBJ databases">
        <title>Hymenobacter humicola sp. nov., isolated from soils in Antarctica.</title>
        <authorList>
            <person name="Sedlacek I."/>
            <person name="Holochova P."/>
            <person name="Kralova S."/>
            <person name="Pantucek R."/>
            <person name="Stankova E."/>
            <person name="Vrbovska V."/>
            <person name="Kristofova L."/>
            <person name="Svec P."/>
            <person name="Busse H.-J."/>
        </authorList>
    </citation>
    <scope>NUCLEOTIDE SEQUENCE [LARGE SCALE GENOMIC DNA]</scope>
    <source>
        <strain evidence="1 2">CCM 8852</strain>
    </source>
</reference>
<protein>
    <recommendedName>
        <fullName evidence="3">Toxin-antitoxin system YwqK family antitoxin</fullName>
    </recommendedName>
</protein>